<reference evidence="1" key="1">
    <citation type="journal article" date="2014" name="Genome Announc.">
        <title>Draft Genome Sequence of Clostridium straminisolvens Strain JCM 21531T, Isolated from a Cellulose-Degrading Bacterial Community.</title>
        <authorList>
            <person name="Yuki M."/>
            <person name="Oshima K."/>
            <person name="Suda W."/>
            <person name="Sakamoto M."/>
            <person name="Kitamura K."/>
            <person name="Iida T."/>
            <person name="Hattori M."/>
            <person name="Ohkuma M."/>
        </authorList>
    </citation>
    <scope>NUCLEOTIDE SEQUENCE [LARGE SCALE GENOMIC DNA]</scope>
    <source>
        <strain evidence="1">JCM 21531</strain>
    </source>
</reference>
<dbReference type="AlphaFoldDB" id="W4V0S5"/>
<dbReference type="EMBL" id="BAVR01000001">
    <property type="protein sequence ID" value="GAE86692.1"/>
    <property type="molecule type" value="Genomic_DNA"/>
</dbReference>
<protein>
    <submittedName>
        <fullName evidence="1">Uncharacterized protein</fullName>
    </submittedName>
</protein>
<keyword evidence="2" id="KW-1185">Reference proteome</keyword>
<dbReference type="OrthoDB" id="3387727at2"/>
<evidence type="ECO:0000313" key="2">
    <source>
        <dbReference type="Proteomes" id="UP000019109"/>
    </source>
</evidence>
<name>W4V0S5_9FIRM</name>
<accession>W4V0S5</accession>
<gene>
    <name evidence="1" type="ORF">JCM21531_11</name>
</gene>
<proteinExistence type="predicted"/>
<sequence>MNVIINIKDNNFGLEDGAVIRAKDLGNEFVIEANSLGLTSLAKHLLILASQKFESGDHVHYEAGMMLEKGSVNFVIEKI</sequence>
<evidence type="ECO:0000313" key="1">
    <source>
        <dbReference type="EMBL" id="GAE86692.1"/>
    </source>
</evidence>
<comment type="caution">
    <text evidence="1">The sequence shown here is derived from an EMBL/GenBank/DDBJ whole genome shotgun (WGS) entry which is preliminary data.</text>
</comment>
<organism evidence="1 2">
    <name type="scientific">Acetivibrio straminisolvens JCM 21531</name>
    <dbReference type="NCBI Taxonomy" id="1294263"/>
    <lineage>
        <taxon>Bacteria</taxon>
        <taxon>Bacillati</taxon>
        <taxon>Bacillota</taxon>
        <taxon>Clostridia</taxon>
        <taxon>Eubacteriales</taxon>
        <taxon>Oscillospiraceae</taxon>
        <taxon>Acetivibrio</taxon>
    </lineage>
</organism>
<dbReference type="Pfam" id="PF15566">
    <property type="entry name" value="Imm32"/>
    <property type="match status" value="1"/>
</dbReference>
<dbReference type="Proteomes" id="UP000019109">
    <property type="component" value="Unassembled WGS sequence"/>
</dbReference>
<dbReference type="InterPro" id="IPR029083">
    <property type="entry name" value="Imm32"/>
</dbReference>
<dbReference type="STRING" id="1294263.JCM21531_11"/>
<dbReference type="RefSeq" id="WP_038286476.1">
    <property type="nucleotide sequence ID" value="NZ_BAVR01000001.1"/>
</dbReference>